<sequence length="442" mass="50906">MKYSDVSPPPVPTPAEQRDALAKGLGRARLWAEQGVLTEEPLREACLQDLRYDRMCEDLRGDWLWEIINAAGFRNEIRVPLLHALYDLSDPENARQLCKLAQHYAASGDAAFRDLLYQIVSQKPLAADYDFLGESELLALEGERGFLCAAKSRGVQLKQIAWDWPEESLLREAGELIEETRIRELLSSTSDPDLNRFFESWQEQLRQKAKRKQQKQSHSKKLQCKISEEISVETVIEAAQGEDNCSWFRGWGTQAKPTDLNTVLQTLKFSEEPAVLTNLVKVFSNQALPEFDSRLIDLCQHPNPELQRRAWFALANNSHPQIHEFACQQLKENQHPFVFRLFIRNYEPGDENRLLAALSLPEDACESHSVLSDLIEVLKENPTADCSSLTRVIYRFTPCEICRYKTVQLLHDRSRIPDWMANECRFDSYAEPARSHLYKTKR</sequence>
<gene>
    <name evidence="1" type="ORF">HG66A1_44380</name>
</gene>
<organism evidence="1 2">
    <name type="scientific">Gimesia chilikensis</name>
    <dbReference type="NCBI Taxonomy" id="2605989"/>
    <lineage>
        <taxon>Bacteria</taxon>
        <taxon>Pseudomonadati</taxon>
        <taxon>Planctomycetota</taxon>
        <taxon>Planctomycetia</taxon>
        <taxon>Planctomycetales</taxon>
        <taxon>Planctomycetaceae</taxon>
        <taxon>Gimesia</taxon>
    </lineage>
</organism>
<keyword evidence="2" id="KW-1185">Reference proteome</keyword>
<dbReference type="InterPro" id="IPR016024">
    <property type="entry name" value="ARM-type_fold"/>
</dbReference>
<accession>A0A517PTD2</accession>
<evidence type="ECO:0000313" key="2">
    <source>
        <dbReference type="Proteomes" id="UP000320421"/>
    </source>
</evidence>
<dbReference type="SUPFAM" id="SSF48371">
    <property type="entry name" value="ARM repeat"/>
    <property type="match status" value="1"/>
</dbReference>
<name>A0A517PTD2_9PLAN</name>
<proteinExistence type="predicted"/>
<reference evidence="1 2" key="1">
    <citation type="submission" date="2019-02" db="EMBL/GenBank/DDBJ databases">
        <title>Deep-cultivation of Planctomycetes and their phenomic and genomic characterization uncovers novel biology.</title>
        <authorList>
            <person name="Wiegand S."/>
            <person name="Jogler M."/>
            <person name="Boedeker C."/>
            <person name="Pinto D."/>
            <person name="Vollmers J."/>
            <person name="Rivas-Marin E."/>
            <person name="Kohn T."/>
            <person name="Peeters S.H."/>
            <person name="Heuer A."/>
            <person name="Rast P."/>
            <person name="Oberbeckmann S."/>
            <person name="Bunk B."/>
            <person name="Jeske O."/>
            <person name="Meyerdierks A."/>
            <person name="Storesund J.E."/>
            <person name="Kallscheuer N."/>
            <person name="Luecker S."/>
            <person name="Lage O.M."/>
            <person name="Pohl T."/>
            <person name="Merkel B.J."/>
            <person name="Hornburger P."/>
            <person name="Mueller R.-W."/>
            <person name="Bruemmer F."/>
            <person name="Labrenz M."/>
            <person name="Spormann A.M."/>
            <person name="Op den Camp H."/>
            <person name="Overmann J."/>
            <person name="Amann R."/>
            <person name="Jetten M.S.M."/>
            <person name="Mascher T."/>
            <person name="Medema M.H."/>
            <person name="Devos D.P."/>
            <person name="Kaster A.-K."/>
            <person name="Ovreas L."/>
            <person name="Rohde M."/>
            <person name="Galperin M.Y."/>
            <person name="Jogler C."/>
        </authorList>
    </citation>
    <scope>NUCLEOTIDE SEQUENCE [LARGE SCALE GENOMIC DNA]</scope>
    <source>
        <strain evidence="1 2">HG66A1</strain>
    </source>
</reference>
<dbReference type="OrthoDB" id="2568996at2"/>
<dbReference type="EMBL" id="CP036266">
    <property type="protein sequence ID" value="QDT22630.1"/>
    <property type="molecule type" value="Genomic_DNA"/>
</dbReference>
<evidence type="ECO:0008006" key="3">
    <source>
        <dbReference type="Google" id="ProtNLM"/>
    </source>
</evidence>
<protein>
    <recommendedName>
        <fullName evidence="3">HEAT repeat domain-containing protein</fullName>
    </recommendedName>
</protein>
<evidence type="ECO:0000313" key="1">
    <source>
        <dbReference type="EMBL" id="QDT22630.1"/>
    </source>
</evidence>
<dbReference type="RefSeq" id="WP_145188809.1">
    <property type="nucleotide sequence ID" value="NZ_CP036266.1"/>
</dbReference>
<dbReference type="AlphaFoldDB" id="A0A517PTD2"/>
<dbReference type="Proteomes" id="UP000320421">
    <property type="component" value="Chromosome"/>
</dbReference>